<dbReference type="RefSeq" id="WP_176005637.1">
    <property type="nucleotide sequence ID" value="NZ_JABWMI010000010.1"/>
</dbReference>
<keyword evidence="4" id="KW-0121">Carboxypeptidase</keyword>
<dbReference type="Pfam" id="PF01835">
    <property type="entry name" value="MG2"/>
    <property type="match status" value="1"/>
</dbReference>
<keyword evidence="4" id="KW-0645">Protease</keyword>
<dbReference type="Pfam" id="PF17973">
    <property type="entry name" value="bMG10"/>
    <property type="match status" value="1"/>
</dbReference>
<accession>A0A7Y8Y2P5</accession>
<comment type="similarity">
    <text evidence="1">Belongs to the protease inhibitor I39 (alpha-2-macroglobulin) family. Bacterial alpha-2-macroglobulin subfamily.</text>
</comment>
<dbReference type="InterPro" id="IPR002890">
    <property type="entry name" value="MG2"/>
</dbReference>
<dbReference type="InterPro" id="IPR041246">
    <property type="entry name" value="Bact_MG10"/>
</dbReference>
<dbReference type="Pfam" id="PF00207">
    <property type="entry name" value="A2M"/>
    <property type="match status" value="1"/>
</dbReference>
<dbReference type="Gene3D" id="1.50.10.20">
    <property type="match status" value="1"/>
</dbReference>
<keyword evidence="4" id="KW-0378">Hydrolase</keyword>
<feature type="signal peptide" evidence="2">
    <location>
        <begin position="1"/>
        <end position="17"/>
    </location>
</feature>
<dbReference type="InterPro" id="IPR008930">
    <property type="entry name" value="Terpenoid_cyclase/PrenylTrfase"/>
</dbReference>
<proteinExistence type="inferred from homology"/>
<feature type="domain" description="Alpha-2-macroglobulin" evidence="3">
    <location>
        <begin position="1381"/>
        <end position="1471"/>
    </location>
</feature>
<dbReference type="SUPFAM" id="SSF49464">
    <property type="entry name" value="Carboxypeptidase regulatory domain-like"/>
    <property type="match status" value="1"/>
</dbReference>
<sequence length="2130" mass="243150">MKSFYLILLLLCGTAFAQNYQKKWDKVSRLETQGKVKSANRVASKIYRKAKRRENDEQILKSFFFRSKYLFTLDADAQNIVLENIRHEIEESSDSNKAIFLWIYARSLERFSNKFQYEIGRNKPLDDYRNQNIKQWTSAQLEREIEDTYALLFSDPEALRKISLKPYKDIFVYFDEKRFAEENLLEYLALEFIGSRVAFQNFYIEDDNVKALLDNISASSKEFAKYDLSSLEYPQFQKALHLFQLLEKDNENLKYRFLRLQYVYSSIRNSDEIYFRKLSEIEKEATDSLLITNILLQKAKIHLRKADKITAANERKTAMALLDSILAFKITSDTKQEAQKMKNDLLLPALRASVPQMLYYGENSRISVLYKNTDSISVSFHRIPVSIYMRDSVPKFLSGHYKTVRTKKPDLKVSYALPKSDDYFEYRTEFLLPKLDLGTYFVSIESPGGVIDENSYEILTVTDLQLIGTSQATEKVMTVVDRKSGKPVKDAVIHMHKTELQTNADGFARCEERLTTYDNHILITKGVDSLYVKDMQFGGWRQYQGDERRAIANIYMDRNIYRPGQKAFYKIILTESLEKGNKILDGIKVNVVVNDPKWKTIFSTTATTNEFGSVFGEFTIPEGGLTGEFTISIDEPDDLEEEDDYDEEADEHPFWDHVRFYEDEKRFLVEEYKRPKFEVAFNPITEPYKLGQTIVVKGKVKSYSGSLGNTKAAISIHKRLYGYYRNHRSEPDPVIRDTVEVSASGDFEVSLITEKDDSDDDTDQSETYTIEAEVTDLSGETRTATKEIQVYESALELNLSPKNRMSGIQESALFFVNSRNLDDQFLPTSGTLEFRLKSKERHNLKPREFPKPDIASIPDSVMKRLFPYEDLEGEQIVTDTSALKIIKVDTGKQRQIEVDFTGMPEGDYEITFKARDPFGKETRVRCDFKFSDYTLEKSPSKLFTAKILNKNVIKDRFALLQLSSVIPDLHVRLIAVSESKVYFEKSMTLIGGKNLVRIDLPENYRKGISFYIDSFFENYHFDVEIPVLPYTFSPSLEFETLHMRDRLQPSEKEKWSFKLSATDTDLQAEILASMYDTALDQLTQDDNRDDFKWMFVGNYQKSRVDVPKRKAYDLWSSEKPLTFKKTLLSVPGKTEMTQLNWFDFSFIDVPTVSQKLVKKRALPKKNTDGTITITGIVSDDSGPLPGANVVVLRTKQGVQTDVDGIYSISISPGDELVFSFVGMADQNHYVDEGQILNVRLKEGGISLGEVVVTGALGIQKKVRTEFNKISESEAALSLIKLIRGLKIEESYLDETVIRRFALESESAIDTKQIIVMDGKIISPKELSGMLTQDIVSVSVFSAKEAQSLFGNIGSNGAISIITQKAMNGLSEVKARGNFSETAFFYPDIKVDDKGRFDFEFTGPEALTSWKMRLLAHNKSGISGMVTKIIKTQKNLMVMPNFPRFLIENDSIDIAVKISNLLPETQSGTVVLEISDAGTMQPIANFDRSVKNFSVAALNSIVAHWKIHVPQGVAGLHYRVVATTGNHSDGEESNIPVLSSDMLILESVPIWVRENTRKEFVLENLVNAKSESLRHKQLSLEYISNPVWAALQSLPYLIEFEHECAEQTFARYYANTLAANLISSNPKIASVLEAWRSHPTNPENEKKIVLALGETPWFSELATEDEKKKRFALLLDLDRMAVAEENNYEKLKSKQHANGAFGWFDDSPDNLFITCHVLAGLGHLKKLVPQVHANTNRLAVARNATNYLDWNFTDKKSAKIQVDRRLERQYLYARSFFLKEFPITAQRRKSIDSTVLIVASQWKNFDLYEKAKAALILHRFGQIETSKKILESLKETSASDETKGMFWIQNQGGWYWYQAPIETQAMIIEAFAEINQDEEAINAMKVWLLSKKQLQNWESTKATTEAIYALLLGKNNWLEAKDQSVIRIGNHKIDSEKLAENEKEAVTGYVKINWKPQDISNEMGKIAIENKSEVPAYGGLYWQYLENPDKITATKGPSTIDQQLFVKTGDGVKPLSATDRLKVGDLVRVRLVITAKDELEYVHLKSMRASCFEPVDVLSGYESEGNLWFYKSTKDVATHFFFDRLKAGSYILEYDVRVNNAGDFSNGISTIQSMYAPEFAAHSKGIRVNVK</sequence>
<name>A0A7Y8Y2P5_9FLAO</name>
<dbReference type="GO" id="GO:0004180">
    <property type="term" value="F:carboxypeptidase activity"/>
    <property type="evidence" value="ECO:0007669"/>
    <property type="project" value="UniProtKB-KW"/>
</dbReference>
<dbReference type="SMART" id="SM01360">
    <property type="entry name" value="A2M"/>
    <property type="match status" value="1"/>
</dbReference>
<dbReference type="Gene3D" id="2.60.40.1930">
    <property type="match status" value="1"/>
</dbReference>
<reference evidence="4 5" key="1">
    <citation type="submission" date="2020-07" db="EMBL/GenBank/DDBJ databases">
        <authorList>
            <person name="Sun Q."/>
        </authorList>
    </citation>
    <scope>NUCLEOTIDE SEQUENCE [LARGE SCALE GENOMIC DNA]</scope>
    <source>
        <strain evidence="4 5">MAH-1</strain>
    </source>
</reference>
<evidence type="ECO:0000259" key="3">
    <source>
        <dbReference type="SMART" id="SM01360"/>
    </source>
</evidence>
<evidence type="ECO:0000313" key="4">
    <source>
        <dbReference type="EMBL" id="NYA70813.1"/>
    </source>
</evidence>
<protein>
    <submittedName>
        <fullName evidence="4">Carboxypeptidase-like regulatory domain-containing protein</fullName>
    </submittedName>
</protein>
<dbReference type="EMBL" id="JACBJI010000003">
    <property type="protein sequence ID" value="NYA70813.1"/>
    <property type="molecule type" value="Genomic_DNA"/>
</dbReference>
<gene>
    <name evidence="4" type="ORF">HZF10_07785</name>
</gene>
<dbReference type="SUPFAM" id="SSF48239">
    <property type="entry name" value="Terpenoid cyclases/Protein prenyltransferases"/>
    <property type="match status" value="1"/>
</dbReference>
<comment type="caution">
    <text evidence="4">The sequence shown here is derived from an EMBL/GenBank/DDBJ whole genome shotgun (WGS) entry which is preliminary data.</text>
</comment>
<feature type="chain" id="PRO_5031420716" evidence="2">
    <location>
        <begin position="18"/>
        <end position="2130"/>
    </location>
</feature>
<evidence type="ECO:0000256" key="2">
    <source>
        <dbReference type="SAM" id="SignalP"/>
    </source>
</evidence>
<dbReference type="InterPro" id="IPR001599">
    <property type="entry name" value="Macroglobln_a2"/>
</dbReference>
<evidence type="ECO:0000256" key="1">
    <source>
        <dbReference type="ARBA" id="ARBA00010556"/>
    </source>
</evidence>
<dbReference type="Pfam" id="PF13715">
    <property type="entry name" value="CarbopepD_reg_2"/>
    <property type="match status" value="1"/>
</dbReference>
<dbReference type="InterPro" id="IPR008969">
    <property type="entry name" value="CarboxyPept-like_regulatory"/>
</dbReference>
<dbReference type="PANTHER" id="PTHR40094:SF1">
    <property type="entry name" value="UBIQUITIN DOMAIN-CONTAINING PROTEIN"/>
    <property type="match status" value="1"/>
</dbReference>
<keyword evidence="5" id="KW-1185">Reference proteome</keyword>
<dbReference type="Gene3D" id="2.60.40.1120">
    <property type="entry name" value="Carboxypeptidase-like, regulatory domain"/>
    <property type="match status" value="1"/>
</dbReference>
<dbReference type="PANTHER" id="PTHR40094">
    <property type="entry name" value="ALPHA-2-MACROGLOBULIN HOMOLOG"/>
    <property type="match status" value="1"/>
</dbReference>
<dbReference type="Proteomes" id="UP000535020">
    <property type="component" value="Unassembled WGS sequence"/>
</dbReference>
<dbReference type="GO" id="GO:0004866">
    <property type="term" value="F:endopeptidase inhibitor activity"/>
    <property type="evidence" value="ECO:0007669"/>
    <property type="project" value="InterPro"/>
</dbReference>
<organism evidence="4 5">
    <name type="scientific">Flavobacterium agri</name>
    <dbReference type="NCBI Taxonomy" id="2743471"/>
    <lineage>
        <taxon>Bacteria</taxon>
        <taxon>Pseudomonadati</taxon>
        <taxon>Bacteroidota</taxon>
        <taxon>Flavobacteriia</taxon>
        <taxon>Flavobacteriales</taxon>
        <taxon>Flavobacteriaceae</taxon>
        <taxon>Flavobacterium</taxon>
    </lineage>
</organism>
<evidence type="ECO:0000313" key="5">
    <source>
        <dbReference type="Proteomes" id="UP000535020"/>
    </source>
</evidence>
<dbReference type="InterPro" id="IPR051802">
    <property type="entry name" value="YfhM-like"/>
</dbReference>
<keyword evidence="2" id="KW-0732">Signal</keyword>